<dbReference type="RefSeq" id="WP_125598062.1">
    <property type="nucleotide sequence ID" value="NZ_JBHSSM010000016.1"/>
</dbReference>
<protein>
    <recommendedName>
        <fullName evidence="3">Bacterial transcription activator effector binding domain-containing protein</fullName>
    </recommendedName>
</protein>
<organism evidence="1 2">
    <name type="scientific">Lapidilactobacillus achengensis</name>
    <dbReference type="NCBI Taxonomy" id="2486000"/>
    <lineage>
        <taxon>Bacteria</taxon>
        <taxon>Bacillati</taxon>
        <taxon>Bacillota</taxon>
        <taxon>Bacilli</taxon>
        <taxon>Lactobacillales</taxon>
        <taxon>Lactobacillaceae</taxon>
        <taxon>Lapidilactobacillus</taxon>
    </lineage>
</organism>
<keyword evidence="2" id="KW-1185">Reference proteome</keyword>
<sequence length="165" mass="18298">MSEPVPLWTMTVQPRPVRKLLYLPAKTAHDYFSYCAEMGCDWEDFLDQIPEKFDTAALVTLPQRLNQPGRAIVAAGIEVPEDFDQPLPGHYQSAILPACSLVYFQSAPYVQESEFAQAIATVNQALATYVPAKFGYRHADQIAPRFNFGATPQTGARLAIPVLPL</sequence>
<evidence type="ECO:0000313" key="1">
    <source>
        <dbReference type="EMBL" id="MFC6315234.1"/>
    </source>
</evidence>
<comment type="caution">
    <text evidence="1">The sequence shown here is derived from an EMBL/GenBank/DDBJ whole genome shotgun (WGS) entry which is preliminary data.</text>
</comment>
<dbReference type="EMBL" id="JBHSSM010000016">
    <property type="protein sequence ID" value="MFC6315234.1"/>
    <property type="molecule type" value="Genomic_DNA"/>
</dbReference>
<gene>
    <name evidence="1" type="ORF">ACFQHW_06550</name>
</gene>
<evidence type="ECO:0000313" key="2">
    <source>
        <dbReference type="Proteomes" id="UP001596310"/>
    </source>
</evidence>
<name>A0ABW1UMR9_9LACO</name>
<dbReference type="Proteomes" id="UP001596310">
    <property type="component" value="Unassembled WGS sequence"/>
</dbReference>
<proteinExistence type="predicted"/>
<accession>A0ABW1UMR9</accession>
<evidence type="ECO:0008006" key="3">
    <source>
        <dbReference type="Google" id="ProtNLM"/>
    </source>
</evidence>
<reference evidence="2" key="1">
    <citation type="journal article" date="2019" name="Int. J. Syst. Evol. Microbiol.">
        <title>The Global Catalogue of Microorganisms (GCM) 10K type strain sequencing project: providing services to taxonomists for standard genome sequencing and annotation.</title>
        <authorList>
            <consortium name="The Broad Institute Genomics Platform"/>
            <consortium name="The Broad Institute Genome Sequencing Center for Infectious Disease"/>
            <person name="Wu L."/>
            <person name="Ma J."/>
        </authorList>
    </citation>
    <scope>NUCLEOTIDE SEQUENCE [LARGE SCALE GENOMIC DNA]</scope>
    <source>
        <strain evidence="2">CCM 8897</strain>
    </source>
</reference>